<feature type="active site" description="Tele-AMP-histidine intermediate" evidence="1">
    <location>
        <position position="94"/>
    </location>
</feature>
<sequence length="132" mass="15165">MMDCLFCKIIEGEISACKVYEDNSTVAFLDINPLTDGHTIVMPKVHCEEFYQLDSDEYVSLMSVVKKIAKAIKELYNPFRVGMIVYGFDVAHAHIHLYQNTGKEVSMHQVADYPKEKLEQESEKLNKFLVNN</sequence>
<dbReference type="PANTHER" id="PTHR46648:SF1">
    <property type="entry name" value="ADENOSINE 5'-MONOPHOSPHORAMIDASE HNT1"/>
    <property type="match status" value="1"/>
</dbReference>
<evidence type="ECO:0000313" key="6">
    <source>
        <dbReference type="Proteomes" id="UP000178509"/>
    </source>
</evidence>
<name>A0A1G2HK12_9BACT</name>
<reference evidence="5 6" key="1">
    <citation type="journal article" date="2016" name="Nat. Commun.">
        <title>Thousands of microbial genomes shed light on interconnected biogeochemical processes in an aquifer system.</title>
        <authorList>
            <person name="Anantharaman K."/>
            <person name="Brown C.T."/>
            <person name="Hug L.A."/>
            <person name="Sharon I."/>
            <person name="Castelle C.J."/>
            <person name="Probst A.J."/>
            <person name="Thomas B.C."/>
            <person name="Singh A."/>
            <person name="Wilkins M.J."/>
            <person name="Karaoz U."/>
            <person name="Brodie E.L."/>
            <person name="Williams K.H."/>
            <person name="Hubbard S.S."/>
            <person name="Banfield J.F."/>
        </authorList>
    </citation>
    <scope>NUCLEOTIDE SEQUENCE [LARGE SCALE GENOMIC DNA]</scope>
</reference>
<feature type="domain" description="HIT" evidence="4">
    <location>
        <begin position="5"/>
        <end position="107"/>
    </location>
</feature>
<dbReference type="EMBL" id="MHOJ01000008">
    <property type="protein sequence ID" value="OGZ62854.1"/>
    <property type="molecule type" value="Genomic_DNA"/>
</dbReference>
<evidence type="ECO:0000256" key="2">
    <source>
        <dbReference type="PIRSR" id="PIRSR601310-3"/>
    </source>
</evidence>
<proteinExistence type="predicted"/>
<dbReference type="InterPro" id="IPR011146">
    <property type="entry name" value="HIT-like"/>
</dbReference>
<dbReference type="SUPFAM" id="SSF54197">
    <property type="entry name" value="HIT-like"/>
    <property type="match status" value="1"/>
</dbReference>
<dbReference type="GO" id="GO:0003824">
    <property type="term" value="F:catalytic activity"/>
    <property type="evidence" value="ECO:0007669"/>
    <property type="project" value="InterPro"/>
</dbReference>
<dbReference type="Gene3D" id="3.30.428.10">
    <property type="entry name" value="HIT-like"/>
    <property type="match status" value="1"/>
</dbReference>
<dbReference type="PRINTS" id="PR00332">
    <property type="entry name" value="HISTRIAD"/>
</dbReference>
<dbReference type="STRING" id="1802164.A3H51_00920"/>
<dbReference type="AlphaFoldDB" id="A0A1G2HK12"/>
<organism evidence="5 6">
    <name type="scientific">Candidatus Spechtbacteria bacterium RIFCSPLOWO2_02_FULL_38_8</name>
    <dbReference type="NCBI Taxonomy" id="1802164"/>
    <lineage>
        <taxon>Bacteria</taxon>
        <taxon>Candidatus Spechtiibacteriota</taxon>
    </lineage>
</organism>
<dbReference type="Proteomes" id="UP000178509">
    <property type="component" value="Unassembled WGS sequence"/>
</dbReference>
<evidence type="ECO:0000259" key="4">
    <source>
        <dbReference type="PROSITE" id="PS51084"/>
    </source>
</evidence>
<evidence type="ECO:0000313" key="5">
    <source>
        <dbReference type="EMBL" id="OGZ62854.1"/>
    </source>
</evidence>
<dbReference type="GO" id="GO:0009117">
    <property type="term" value="P:nucleotide metabolic process"/>
    <property type="evidence" value="ECO:0007669"/>
    <property type="project" value="TreeGrafter"/>
</dbReference>
<dbReference type="Pfam" id="PF01230">
    <property type="entry name" value="HIT"/>
    <property type="match status" value="1"/>
</dbReference>
<dbReference type="PANTHER" id="PTHR46648">
    <property type="entry name" value="HIT FAMILY PROTEIN 1"/>
    <property type="match status" value="1"/>
</dbReference>
<dbReference type="PROSITE" id="PS51084">
    <property type="entry name" value="HIT_2"/>
    <property type="match status" value="1"/>
</dbReference>
<feature type="short sequence motif" description="Histidine triad motif" evidence="2 3">
    <location>
        <begin position="92"/>
        <end position="96"/>
    </location>
</feature>
<evidence type="ECO:0000256" key="1">
    <source>
        <dbReference type="PIRSR" id="PIRSR601310-1"/>
    </source>
</evidence>
<dbReference type="InterPro" id="IPR036265">
    <property type="entry name" value="HIT-like_sf"/>
</dbReference>
<comment type="caution">
    <text evidence="5">The sequence shown here is derived from an EMBL/GenBank/DDBJ whole genome shotgun (WGS) entry which is preliminary data.</text>
</comment>
<dbReference type="InterPro" id="IPR001310">
    <property type="entry name" value="Histidine_triad_HIT"/>
</dbReference>
<accession>A0A1G2HK12</accession>
<evidence type="ECO:0000256" key="3">
    <source>
        <dbReference type="PROSITE-ProRule" id="PRU00464"/>
    </source>
</evidence>
<protein>
    <recommendedName>
        <fullName evidence="4">HIT domain-containing protein</fullName>
    </recommendedName>
</protein>
<gene>
    <name evidence="5" type="ORF">A3H51_00920</name>
</gene>